<feature type="transmembrane region" description="Helical" evidence="5">
    <location>
        <begin position="106"/>
        <end position="126"/>
    </location>
</feature>
<comment type="subcellular location">
    <subcellularLocation>
        <location evidence="1">Membrane</location>
        <topology evidence="1">Multi-pass membrane protein</topology>
    </subcellularLocation>
</comment>
<feature type="transmembrane region" description="Helical" evidence="5">
    <location>
        <begin position="203"/>
        <end position="224"/>
    </location>
</feature>
<evidence type="ECO:0000256" key="2">
    <source>
        <dbReference type="ARBA" id="ARBA00022692"/>
    </source>
</evidence>
<evidence type="ECO:0000256" key="4">
    <source>
        <dbReference type="ARBA" id="ARBA00023136"/>
    </source>
</evidence>
<reference evidence="7 8" key="1">
    <citation type="submission" date="2019-07" db="EMBL/GenBank/DDBJ databases">
        <title>Genomic Encyclopedia of Archaeal and Bacterial Type Strains, Phase II (KMG-II): from individual species to whole genera.</title>
        <authorList>
            <person name="Goeker M."/>
        </authorList>
    </citation>
    <scope>NUCLEOTIDE SEQUENCE [LARGE SCALE GENOMIC DNA]</scope>
    <source>
        <strain evidence="7 8">ATCC BAA-1139</strain>
    </source>
</reference>
<feature type="transmembrane region" description="Helical" evidence="5">
    <location>
        <begin position="65"/>
        <end position="86"/>
    </location>
</feature>
<protein>
    <submittedName>
        <fullName evidence="7">O-antigen ligase-like membrane protein</fullName>
    </submittedName>
</protein>
<proteinExistence type="predicted"/>
<dbReference type="GO" id="GO:0016874">
    <property type="term" value="F:ligase activity"/>
    <property type="evidence" value="ECO:0007669"/>
    <property type="project" value="UniProtKB-KW"/>
</dbReference>
<comment type="caution">
    <text evidence="7">The sequence shown here is derived from an EMBL/GenBank/DDBJ whole genome shotgun (WGS) entry which is preliminary data.</text>
</comment>
<feature type="transmembrane region" description="Helical" evidence="5">
    <location>
        <begin position="133"/>
        <end position="157"/>
    </location>
</feature>
<feature type="transmembrane region" description="Helical" evidence="5">
    <location>
        <begin position="409"/>
        <end position="427"/>
    </location>
</feature>
<dbReference type="AlphaFoldDB" id="A0A562VHI4"/>
<dbReference type="InterPro" id="IPR051533">
    <property type="entry name" value="WaaL-like"/>
</dbReference>
<evidence type="ECO:0000256" key="1">
    <source>
        <dbReference type="ARBA" id="ARBA00004141"/>
    </source>
</evidence>
<evidence type="ECO:0000313" key="7">
    <source>
        <dbReference type="EMBL" id="TWJ17320.1"/>
    </source>
</evidence>
<sequence>MIRSLFLIAAVVLILFVFVFDVRLPSIILQLIGVGGAIFYLRCLATDNKFYILAITLLYLPMAKIAPFAVAKGVNLTNILVLSLFYRYYLTSPEGRLNGDRRMRNIVYLIFVFIIIGLVQGLIRAYSPSKAELFTYTVELVVPWLLYLGLTGCFSSLQDVRHALFFSWCGSTLSILNGFNEYREKRWASSIEKSRVNGPLQQPNMYGAFIASLLPVMFAFMLFFGGRLRMALLVVMLLAVKVMIGTFSRGAYLSFGAAILTQLYFKGKIFFVTSLLIGGMALFFFPEIIPESVTTRLFGHTFQGGDVSLTDTDNIDRSAANRLILWEAAGAMIKESPIFGKGLLSFPNIVTHYLSDESVPERDTHNMFMKIMVYMGIPALLAYLYFFWRTCQNAYHILKNAVDPLRKSIALGAIGMCVSLLVSSMFGSRLENTEMLCYFMTCSAIISFLSQHPELSE</sequence>
<dbReference type="PANTHER" id="PTHR37422:SF13">
    <property type="entry name" value="LIPOPOLYSACCHARIDE BIOSYNTHESIS PROTEIN PA4999-RELATED"/>
    <property type="match status" value="1"/>
</dbReference>
<feature type="transmembrane region" description="Helical" evidence="5">
    <location>
        <begin position="230"/>
        <end position="248"/>
    </location>
</feature>
<keyword evidence="8" id="KW-1185">Reference proteome</keyword>
<feature type="transmembrane region" description="Helical" evidence="5">
    <location>
        <begin position="163"/>
        <end position="182"/>
    </location>
</feature>
<dbReference type="GO" id="GO:0016020">
    <property type="term" value="C:membrane"/>
    <property type="evidence" value="ECO:0007669"/>
    <property type="project" value="UniProtKB-SubCell"/>
</dbReference>
<feature type="transmembrane region" description="Helical" evidence="5">
    <location>
        <begin position="269"/>
        <end position="289"/>
    </location>
</feature>
<keyword evidence="7" id="KW-0436">Ligase</keyword>
<evidence type="ECO:0000256" key="3">
    <source>
        <dbReference type="ARBA" id="ARBA00022989"/>
    </source>
</evidence>
<gene>
    <name evidence="7" type="ORF">JN12_03096</name>
</gene>
<keyword evidence="2 5" id="KW-0812">Transmembrane</keyword>
<evidence type="ECO:0000313" key="8">
    <source>
        <dbReference type="Proteomes" id="UP000319449"/>
    </source>
</evidence>
<dbReference type="EMBL" id="VLLN01000022">
    <property type="protein sequence ID" value="TWJ17320.1"/>
    <property type="molecule type" value="Genomic_DNA"/>
</dbReference>
<keyword evidence="3 5" id="KW-1133">Transmembrane helix</keyword>
<keyword evidence="4 5" id="KW-0472">Membrane</keyword>
<dbReference type="PANTHER" id="PTHR37422">
    <property type="entry name" value="TEICHURONIC ACID BIOSYNTHESIS PROTEIN TUAE"/>
    <property type="match status" value="1"/>
</dbReference>
<dbReference type="Pfam" id="PF04932">
    <property type="entry name" value="Wzy_C"/>
    <property type="match status" value="1"/>
</dbReference>
<dbReference type="Proteomes" id="UP000319449">
    <property type="component" value="Unassembled WGS sequence"/>
</dbReference>
<feature type="transmembrane region" description="Helical" evidence="5">
    <location>
        <begin position="367"/>
        <end position="388"/>
    </location>
</feature>
<accession>A0A562VHI4</accession>
<dbReference type="RefSeq" id="WP_170241949.1">
    <property type="nucleotide sequence ID" value="NZ_VLLN01000022.1"/>
</dbReference>
<feature type="transmembrane region" description="Helical" evidence="5">
    <location>
        <begin position="27"/>
        <end position="45"/>
    </location>
</feature>
<organism evidence="7 8">
    <name type="scientific">Geobacter argillaceus</name>
    <dbReference type="NCBI Taxonomy" id="345631"/>
    <lineage>
        <taxon>Bacteria</taxon>
        <taxon>Pseudomonadati</taxon>
        <taxon>Thermodesulfobacteriota</taxon>
        <taxon>Desulfuromonadia</taxon>
        <taxon>Geobacterales</taxon>
        <taxon>Geobacteraceae</taxon>
        <taxon>Geobacter</taxon>
    </lineage>
</organism>
<evidence type="ECO:0000259" key="6">
    <source>
        <dbReference type="Pfam" id="PF04932"/>
    </source>
</evidence>
<feature type="domain" description="O-antigen ligase-related" evidence="6">
    <location>
        <begin position="235"/>
        <end position="384"/>
    </location>
</feature>
<feature type="transmembrane region" description="Helical" evidence="5">
    <location>
        <begin position="5"/>
        <end position="21"/>
    </location>
</feature>
<evidence type="ECO:0000256" key="5">
    <source>
        <dbReference type="SAM" id="Phobius"/>
    </source>
</evidence>
<dbReference type="InterPro" id="IPR007016">
    <property type="entry name" value="O-antigen_ligase-rel_domated"/>
</dbReference>
<name>A0A562VHI4_9BACT</name>